<keyword evidence="6" id="KW-0297">G-protein coupled receptor</keyword>
<keyword evidence="5 10" id="KW-1133">Transmembrane helix</keyword>
<sequence length="254" mass="28422">MFSIAENNTYAAFCLIAACLSTLSVPVHVRAGNTAVLLMIFWCSLGLVNKGVNTLAFNHKLRVTWMFACDISAIIERTWQLGLCCAKQAGRPGRYRVQRTALQLRAGALRILPMEAARQRLVRCVCSSLALSGLRPYPGWKQFHAQFNTINFIPMIRDGSMRGTLVQVNILRWLSLSPGLALFVFFGLTDEAKSIYGFFWSFVKGGRRSAQFKKSSSPLRDHRSLTNGTELDLEDFQRSTDKISVALHKDVLVS</sequence>
<dbReference type="GO" id="GO:0004932">
    <property type="term" value="F:mating-type factor pheromone receptor activity"/>
    <property type="evidence" value="ECO:0007669"/>
    <property type="project" value="InterPro"/>
</dbReference>
<dbReference type="PANTHER" id="PTHR28097">
    <property type="entry name" value="PHEROMONE A FACTOR RECEPTOR"/>
    <property type="match status" value="1"/>
</dbReference>
<evidence type="ECO:0000256" key="6">
    <source>
        <dbReference type="ARBA" id="ARBA00023040"/>
    </source>
</evidence>
<dbReference type="Proteomes" id="UP000325008">
    <property type="component" value="Unassembled WGS sequence"/>
</dbReference>
<evidence type="ECO:0000256" key="4">
    <source>
        <dbReference type="ARBA" id="ARBA00022692"/>
    </source>
</evidence>
<dbReference type="OrthoDB" id="2874149at2759"/>
<dbReference type="GO" id="GO:0005886">
    <property type="term" value="C:plasma membrane"/>
    <property type="evidence" value="ECO:0007669"/>
    <property type="project" value="TreeGrafter"/>
</dbReference>
<accession>A0A5C3FNI2</accession>
<comment type="similarity">
    <text evidence="2">Belongs to the G-protein coupled receptor 4 family.</text>
</comment>
<evidence type="ECO:0000256" key="2">
    <source>
        <dbReference type="ARBA" id="ARBA00011085"/>
    </source>
</evidence>
<evidence type="ECO:0000256" key="9">
    <source>
        <dbReference type="ARBA" id="ARBA00023224"/>
    </source>
</evidence>
<comment type="subcellular location">
    <subcellularLocation>
        <location evidence="1">Membrane</location>
        <topology evidence="1">Multi-pass membrane protein</topology>
    </subcellularLocation>
</comment>
<evidence type="ECO:0000256" key="7">
    <source>
        <dbReference type="ARBA" id="ARBA00023136"/>
    </source>
</evidence>
<evidence type="ECO:0000256" key="8">
    <source>
        <dbReference type="ARBA" id="ARBA00023170"/>
    </source>
</evidence>
<dbReference type="GO" id="GO:0000750">
    <property type="term" value="P:pheromone-dependent signal transduction involved in conjugation with cellular fusion"/>
    <property type="evidence" value="ECO:0007669"/>
    <property type="project" value="TreeGrafter"/>
</dbReference>
<keyword evidence="3" id="KW-0589">Pheromone response</keyword>
<evidence type="ECO:0000313" key="12">
    <source>
        <dbReference type="Proteomes" id="UP000325008"/>
    </source>
</evidence>
<proteinExistence type="inferred from homology"/>
<dbReference type="AlphaFoldDB" id="A0A5C3FNI2"/>
<keyword evidence="8 11" id="KW-0675">Receptor</keyword>
<dbReference type="Pfam" id="PF02076">
    <property type="entry name" value="STE3"/>
    <property type="match status" value="2"/>
</dbReference>
<gene>
    <name evidence="11" type="ORF">PSANT_03658</name>
</gene>
<feature type="transmembrane region" description="Helical" evidence="10">
    <location>
        <begin position="34"/>
        <end position="52"/>
    </location>
</feature>
<evidence type="ECO:0000256" key="1">
    <source>
        <dbReference type="ARBA" id="ARBA00004141"/>
    </source>
</evidence>
<dbReference type="PANTHER" id="PTHR28097:SF1">
    <property type="entry name" value="PHEROMONE A FACTOR RECEPTOR"/>
    <property type="match status" value="1"/>
</dbReference>
<dbReference type="InterPro" id="IPR001499">
    <property type="entry name" value="GPCR_STE3"/>
</dbReference>
<evidence type="ECO:0000256" key="3">
    <source>
        <dbReference type="ARBA" id="ARBA00022507"/>
    </source>
</evidence>
<keyword evidence="4 10" id="KW-0812">Transmembrane</keyword>
<reference evidence="11" key="1">
    <citation type="submission" date="2018-03" db="EMBL/GenBank/DDBJ databases">
        <authorList>
            <person name="Guldener U."/>
        </authorList>
    </citation>
    <scope>NUCLEOTIDE SEQUENCE [LARGE SCALE GENOMIC DNA]</scope>
    <source>
        <strain evidence="11">ATCC34888</strain>
    </source>
</reference>
<evidence type="ECO:0000256" key="10">
    <source>
        <dbReference type="SAM" id="Phobius"/>
    </source>
</evidence>
<keyword evidence="12" id="KW-1185">Reference proteome</keyword>
<comment type="caution">
    <text evidence="11">The sequence shown here is derived from an EMBL/GenBank/DDBJ whole genome shotgun (WGS) entry which is preliminary data.</text>
</comment>
<keyword evidence="9" id="KW-0807">Transducer</keyword>
<organism evidence="11 12">
    <name type="scientific">Pseudozyma antarctica</name>
    <name type="common">Yeast</name>
    <name type="synonym">Candida antarctica</name>
    <dbReference type="NCBI Taxonomy" id="84753"/>
    <lineage>
        <taxon>Eukaryota</taxon>
        <taxon>Fungi</taxon>
        <taxon>Dikarya</taxon>
        <taxon>Basidiomycota</taxon>
        <taxon>Ustilaginomycotina</taxon>
        <taxon>Ustilaginomycetes</taxon>
        <taxon>Ustilaginales</taxon>
        <taxon>Ustilaginaceae</taxon>
        <taxon>Moesziomyces</taxon>
    </lineage>
</organism>
<evidence type="ECO:0000313" key="11">
    <source>
        <dbReference type="EMBL" id="SPO45972.1"/>
    </source>
</evidence>
<keyword evidence="7 10" id="KW-0472">Membrane</keyword>
<evidence type="ECO:0000256" key="5">
    <source>
        <dbReference type="ARBA" id="ARBA00022989"/>
    </source>
</evidence>
<protein>
    <submittedName>
        <fullName evidence="11">Related to Pheromone receptor a2</fullName>
    </submittedName>
</protein>
<name>A0A5C3FNI2_PSEA2</name>
<dbReference type="EMBL" id="OOIQ01000008">
    <property type="protein sequence ID" value="SPO45972.1"/>
    <property type="molecule type" value="Genomic_DNA"/>
</dbReference>
<feature type="transmembrane region" description="Helical" evidence="10">
    <location>
        <begin position="170"/>
        <end position="188"/>
    </location>
</feature>